<name>A0A1D9M7V8_9RHOB</name>
<dbReference type="GO" id="GO:0044780">
    <property type="term" value="P:bacterial-type flagellum assembly"/>
    <property type="evidence" value="ECO:0007669"/>
    <property type="project" value="InterPro"/>
</dbReference>
<accession>A0A1D9M7V8</accession>
<comment type="subcellular location">
    <subcellularLocation>
        <location evidence="1 4">Periplasm</location>
    </subcellularLocation>
</comment>
<reference evidence="6 7" key="1">
    <citation type="submission" date="2016-10" db="EMBL/GenBank/DDBJ databases">
        <title>Rhodobacter sp. LPB0142, isolated from sea water.</title>
        <authorList>
            <person name="Kim E."/>
            <person name="Yi H."/>
        </authorList>
    </citation>
    <scope>NUCLEOTIDE SEQUENCE [LARGE SCALE GENOMIC DNA]</scope>
    <source>
        <strain evidence="6 7">LPB0142</strain>
    </source>
</reference>
<sequence>MLKPLVLLALALGALPAAAESVIATATIRAHTLITPEHVTLSNETVIGALTHPEEAIGLETRVALYAGRPVRAEDLGPPTLVERNQLIPLAYRKRGLNIQTEGRALERGGAGDVIRVMNAASKTIVYARIAADGTAFVE</sequence>
<dbReference type="Proteomes" id="UP000176562">
    <property type="component" value="Chromosome"/>
</dbReference>
<keyword evidence="6" id="KW-0969">Cilium</keyword>
<gene>
    <name evidence="6" type="ORF">LPB142_00245</name>
</gene>
<dbReference type="InterPro" id="IPR017585">
    <property type="entry name" value="SAF_FlgA"/>
</dbReference>
<feature type="chain" id="PRO_5009362587" description="Flagella basal body P-ring formation protein FlgA" evidence="4">
    <location>
        <begin position="20"/>
        <end position="139"/>
    </location>
</feature>
<evidence type="ECO:0000256" key="1">
    <source>
        <dbReference type="ARBA" id="ARBA00004418"/>
    </source>
</evidence>
<evidence type="ECO:0000256" key="4">
    <source>
        <dbReference type="RuleBase" id="RU362063"/>
    </source>
</evidence>
<comment type="similarity">
    <text evidence="4">Belongs to the FlgA family.</text>
</comment>
<feature type="signal peptide" evidence="4">
    <location>
        <begin position="1"/>
        <end position="19"/>
    </location>
</feature>
<evidence type="ECO:0000313" key="7">
    <source>
        <dbReference type="Proteomes" id="UP000176562"/>
    </source>
</evidence>
<dbReference type="InterPro" id="IPR013974">
    <property type="entry name" value="SAF"/>
</dbReference>
<dbReference type="PANTHER" id="PTHR36307:SF1">
    <property type="entry name" value="FLAGELLA BASAL BODY P-RING FORMATION PROTEIN FLGA"/>
    <property type="match status" value="1"/>
</dbReference>
<evidence type="ECO:0000313" key="6">
    <source>
        <dbReference type="EMBL" id="AOZ67942.1"/>
    </source>
</evidence>
<dbReference type="InterPro" id="IPR039246">
    <property type="entry name" value="Flagellar_FlgA"/>
</dbReference>
<dbReference type="CDD" id="cd11614">
    <property type="entry name" value="SAF_CpaB_FlgA_like"/>
    <property type="match status" value="1"/>
</dbReference>
<keyword evidence="6" id="KW-0966">Cell projection</keyword>
<keyword evidence="2 4" id="KW-0732">Signal</keyword>
<feature type="domain" description="SAF" evidence="5">
    <location>
        <begin position="19"/>
        <end position="77"/>
    </location>
</feature>
<keyword evidence="3 4" id="KW-0574">Periplasm</keyword>
<organism evidence="6 7">
    <name type="scientific">Rhodobacter xanthinilyticus</name>
    <dbReference type="NCBI Taxonomy" id="1850250"/>
    <lineage>
        <taxon>Bacteria</taxon>
        <taxon>Pseudomonadati</taxon>
        <taxon>Pseudomonadota</taxon>
        <taxon>Alphaproteobacteria</taxon>
        <taxon>Rhodobacterales</taxon>
        <taxon>Rhodobacter group</taxon>
        <taxon>Rhodobacter</taxon>
    </lineage>
</organism>
<dbReference type="GO" id="GO:0042597">
    <property type="term" value="C:periplasmic space"/>
    <property type="evidence" value="ECO:0007669"/>
    <property type="project" value="UniProtKB-SubCell"/>
</dbReference>
<proteinExistence type="inferred from homology"/>
<dbReference type="RefSeq" id="WP_068765618.1">
    <property type="nucleotide sequence ID" value="NZ_CP017781.1"/>
</dbReference>
<dbReference type="EMBL" id="CP017781">
    <property type="protein sequence ID" value="AOZ67942.1"/>
    <property type="molecule type" value="Genomic_DNA"/>
</dbReference>
<dbReference type="PANTHER" id="PTHR36307">
    <property type="entry name" value="FLAGELLA BASAL BODY P-RING FORMATION PROTEIN FLGA"/>
    <property type="match status" value="1"/>
</dbReference>
<evidence type="ECO:0000256" key="3">
    <source>
        <dbReference type="ARBA" id="ARBA00022764"/>
    </source>
</evidence>
<protein>
    <recommendedName>
        <fullName evidence="4">Flagella basal body P-ring formation protein FlgA</fullName>
    </recommendedName>
</protein>
<dbReference type="AlphaFoldDB" id="A0A1D9M7V8"/>
<comment type="function">
    <text evidence="4">Involved in the assembly process of the P-ring formation. It may associate with FlgF on the rod constituting a structure essential for the P-ring assembly or may act as a modulator protein for the P-ring assembly.</text>
</comment>
<dbReference type="SMART" id="SM00858">
    <property type="entry name" value="SAF"/>
    <property type="match status" value="1"/>
</dbReference>
<dbReference type="STRING" id="1850250.LPB142_00245"/>
<evidence type="ECO:0000259" key="5">
    <source>
        <dbReference type="SMART" id="SM00858"/>
    </source>
</evidence>
<dbReference type="Pfam" id="PF13144">
    <property type="entry name" value="ChapFlgA"/>
    <property type="match status" value="1"/>
</dbReference>
<keyword evidence="6" id="KW-0282">Flagellum</keyword>
<evidence type="ECO:0000256" key="2">
    <source>
        <dbReference type="ARBA" id="ARBA00022729"/>
    </source>
</evidence>
<dbReference type="Gene3D" id="2.30.30.760">
    <property type="match status" value="1"/>
</dbReference>
<keyword evidence="4" id="KW-1005">Bacterial flagellum biogenesis</keyword>
<keyword evidence="7" id="KW-1185">Reference proteome</keyword>
<dbReference type="NCBIfam" id="TIGR03170">
    <property type="entry name" value="flgA_cterm"/>
    <property type="match status" value="1"/>
</dbReference>
<dbReference type="KEGG" id="rhp:LPB142_00245"/>